<dbReference type="InterPro" id="IPR011989">
    <property type="entry name" value="ARM-like"/>
</dbReference>
<keyword evidence="2" id="KW-1185">Reference proteome</keyword>
<gene>
    <name evidence="1" type="ORF">DB32_008165</name>
</gene>
<dbReference type="AlphaFoldDB" id="A0A0F6YM65"/>
<dbReference type="Proteomes" id="UP000034883">
    <property type="component" value="Chromosome"/>
</dbReference>
<sequence length="580" mass="63554">MSSPLEIERDLAELERVIADADRTGDHHAITRFLWRRLRLTNAEPLLARSPVPLDRIATSPTPVAEWLRIENGARFTLLERDPAERRAEQWSDRHLAQTVATLESGIRAPRGWTPLPLERALASADAWDRIVACAEILERQSDAPEHRAAIASVLDDPSVEVRRWAWLAVVRWSERDDDDSLRDAVRGGLTRDDPEVMPRIAWAAWHLGLADDAIRRIAPSLAASELAQREALQVVRWLGRRDEALRDRIEPLVESPSRDVSLDAISTLGIVAPERWTRLWSFARETTIAPARTTRRGVEVPAREMRTDRAFVAIESLRNAAPELDDEAVAVLVAHAADPALTELLAALGPRARAAVPALVARIDAAHDPESWAHDRTYQALGRIGGLEARIALMRASRTGRGVFGHHLAQLGADAVPAIAELLGESLPEPNRRVVLEVAAALGRGAEPLRELLSIELDAPSAPLRATACAALGALTVDDALAVRLASVFLACTETLPPFHRTYHLAARALAPIWAARCGHSSDLVALRCIEALGTTREYGRAHLDALRALAASQSVRGRAARSAASRIESPEPMFRPNQ</sequence>
<dbReference type="Gene3D" id="1.25.10.10">
    <property type="entry name" value="Leucine-rich Repeat Variant"/>
    <property type="match status" value="1"/>
</dbReference>
<dbReference type="OrthoDB" id="5022306at2"/>
<organism evidence="1 2">
    <name type="scientific">Sandaracinus amylolyticus</name>
    <dbReference type="NCBI Taxonomy" id="927083"/>
    <lineage>
        <taxon>Bacteria</taxon>
        <taxon>Pseudomonadati</taxon>
        <taxon>Myxococcota</taxon>
        <taxon>Polyangia</taxon>
        <taxon>Polyangiales</taxon>
        <taxon>Sandaracinaceae</taxon>
        <taxon>Sandaracinus</taxon>
    </lineage>
</organism>
<evidence type="ECO:0000313" key="2">
    <source>
        <dbReference type="Proteomes" id="UP000034883"/>
    </source>
</evidence>
<accession>A0A0F6YM65</accession>
<dbReference type="EMBL" id="CP011125">
    <property type="protein sequence ID" value="AKF11016.1"/>
    <property type="molecule type" value="Genomic_DNA"/>
</dbReference>
<proteinExistence type="predicted"/>
<dbReference type="STRING" id="927083.DB32_008165"/>
<dbReference type="KEGG" id="samy:DB32_008165"/>
<evidence type="ECO:0008006" key="3">
    <source>
        <dbReference type="Google" id="ProtNLM"/>
    </source>
</evidence>
<reference evidence="1 2" key="1">
    <citation type="submission" date="2015-03" db="EMBL/GenBank/DDBJ databases">
        <title>Genome assembly of Sandaracinus amylolyticus DSM 53668.</title>
        <authorList>
            <person name="Sharma G."/>
            <person name="Subramanian S."/>
        </authorList>
    </citation>
    <scope>NUCLEOTIDE SEQUENCE [LARGE SCALE GENOMIC DNA]</scope>
    <source>
        <strain evidence="1 2">DSM 53668</strain>
    </source>
</reference>
<dbReference type="RefSeq" id="WP_053237927.1">
    <property type="nucleotide sequence ID" value="NZ_CP011125.1"/>
</dbReference>
<protein>
    <recommendedName>
        <fullName evidence="3">HEAT repeat protein</fullName>
    </recommendedName>
</protein>
<dbReference type="SUPFAM" id="SSF48371">
    <property type="entry name" value="ARM repeat"/>
    <property type="match status" value="1"/>
</dbReference>
<evidence type="ECO:0000313" key="1">
    <source>
        <dbReference type="EMBL" id="AKF11016.1"/>
    </source>
</evidence>
<name>A0A0F6YM65_9BACT</name>
<dbReference type="InterPro" id="IPR016024">
    <property type="entry name" value="ARM-type_fold"/>
</dbReference>